<dbReference type="InterPro" id="IPR027417">
    <property type="entry name" value="P-loop_NTPase"/>
</dbReference>
<dbReference type="PATRIC" id="fig|157838.3.peg.403"/>
<gene>
    <name evidence="2" type="ORF">AN964_01815</name>
</gene>
<keyword evidence="2" id="KW-0418">Kinase</keyword>
<name>A0A0Q3TMT3_9BACI</name>
<dbReference type="SUPFAM" id="SSF52540">
    <property type="entry name" value="P-loop containing nucleoside triphosphate hydrolases"/>
    <property type="match status" value="1"/>
</dbReference>
<dbReference type="Pfam" id="PF00485">
    <property type="entry name" value="PRK"/>
    <property type="match status" value="1"/>
</dbReference>
<dbReference type="GO" id="GO:0004849">
    <property type="term" value="F:uridine kinase activity"/>
    <property type="evidence" value="ECO:0007669"/>
    <property type="project" value="UniProtKB-EC"/>
</dbReference>
<dbReference type="EC" id="2.7.1.48" evidence="2"/>
<dbReference type="GO" id="GO:0005524">
    <property type="term" value="F:ATP binding"/>
    <property type="evidence" value="ECO:0007669"/>
    <property type="project" value="InterPro"/>
</dbReference>
<evidence type="ECO:0000313" key="3">
    <source>
        <dbReference type="Proteomes" id="UP000051888"/>
    </source>
</evidence>
<dbReference type="NCBIfam" id="NF005807">
    <property type="entry name" value="PRK07667.1"/>
    <property type="match status" value="1"/>
</dbReference>
<feature type="domain" description="Phosphoribulokinase/uridine kinase" evidence="1">
    <location>
        <begin position="8"/>
        <end position="182"/>
    </location>
</feature>
<proteinExistence type="predicted"/>
<dbReference type="Proteomes" id="UP000051888">
    <property type="component" value="Unassembled WGS sequence"/>
</dbReference>
<dbReference type="EMBL" id="LJJC01000004">
    <property type="protein sequence ID" value="KQL55302.1"/>
    <property type="molecule type" value="Genomic_DNA"/>
</dbReference>
<accession>A0A0Q3TMT3</accession>
<evidence type="ECO:0000259" key="1">
    <source>
        <dbReference type="Pfam" id="PF00485"/>
    </source>
</evidence>
<dbReference type="STRING" id="157838.AN964_01815"/>
<sequence>MAEGQRFILGIDGLSRSGKTTFTANFKKHLQEKNIPTVIFHIDDYIAERKKRYNTSYEEWYEYYYLQWDIEGLTNNLLKQLKGSEILNLPTYDQHSDTHNLQVMKIPDTCLIIVEGVFLQRKEWRAYYDYVIYFDCPRQKRFERESKETQQNIEKFRKRYWKAEEYYLETESPKKQADFIFQS</sequence>
<evidence type="ECO:0000313" key="2">
    <source>
        <dbReference type="EMBL" id="KQL55302.1"/>
    </source>
</evidence>
<dbReference type="PANTHER" id="PTHR10285">
    <property type="entry name" value="URIDINE KINASE"/>
    <property type="match status" value="1"/>
</dbReference>
<dbReference type="Gene3D" id="3.40.50.300">
    <property type="entry name" value="P-loop containing nucleotide triphosphate hydrolases"/>
    <property type="match status" value="1"/>
</dbReference>
<comment type="caution">
    <text evidence="2">The sequence shown here is derived from an EMBL/GenBank/DDBJ whole genome shotgun (WGS) entry which is preliminary data.</text>
</comment>
<dbReference type="AlphaFoldDB" id="A0A0Q3TMT3"/>
<reference evidence="2 3" key="1">
    <citation type="submission" date="2015-09" db="EMBL/GenBank/DDBJ databases">
        <title>Genome sequencing project for genomic taxonomy and phylogenomics of Bacillus-like bacteria.</title>
        <authorList>
            <person name="Liu B."/>
            <person name="Wang J."/>
            <person name="Zhu Y."/>
            <person name="Liu G."/>
            <person name="Chen Q."/>
            <person name="Chen Z."/>
            <person name="Lan J."/>
            <person name="Che J."/>
            <person name="Ge C."/>
            <person name="Shi H."/>
            <person name="Pan Z."/>
            <person name="Liu X."/>
        </authorList>
    </citation>
    <scope>NUCLEOTIDE SEQUENCE [LARGE SCALE GENOMIC DNA]</scope>
    <source>
        <strain evidence="2 3">LMG 18435</strain>
    </source>
</reference>
<dbReference type="InterPro" id="IPR006083">
    <property type="entry name" value="PRK/URK"/>
</dbReference>
<keyword evidence="2" id="KW-0808">Transferase</keyword>
<keyword evidence="3" id="KW-1185">Reference proteome</keyword>
<organism evidence="2 3">
    <name type="scientific">Heyndrickxia shackletonii</name>
    <dbReference type="NCBI Taxonomy" id="157838"/>
    <lineage>
        <taxon>Bacteria</taxon>
        <taxon>Bacillati</taxon>
        <taxon>Bacillota</taxon>
        <taxon>Bacilli</taxon>
        <taxon>Bacillales</taxon>
        <taxon>Bacillaceae</taxon>
        <taxon>Heyndrickxia</taxon>
    </lineage>
</organism>
<protein>
    <submittedName>
        <fullName evidence="2">Uridine kinase</fullName>
        <ecNumber evidence="2">2.7.1.48</ecNumber>
    </submittedName>
</protein>